<dbReference type="PANTHER" id="PTHR24282:SF270">
    <property type="entry name" value="CYTOCHROME P450 CYP749A22-LIKE"/>
    <property type="match status" value="1"/>
</dbReference>
<evidence type="ECO:0000313" key="14">
    <source>
        <dbReference type="EMBL" id="KAL0463705.1"/>
    </source>
</evidence>
<dbReference type="Pfam" id="PF00067">
    <property type="entry name" value="p450"/>
    <property type="match status" value="1"/>
</dbReference>
<keyword evidence="4" id="KW-0812">Transmembrane</keyword>
<keyword evidence="13" id="KW-0732">Signal</keyword>
<dbReference type="InterPro" id="IPR017972">
    <property type="entry name" value="Cyt_P450_CS"/>
</dbReference>
<dbReference type="PRINTS" id="PR00463">
    <property type="entry name" value="EP450I"/>
</dbReference>
<reference evidence="14" key="1">
    <citation type="submission" date="2020-06" db="EMBL/GenBank/DDBJ databases">
        <authorList>
            <person name="Li T."/>
            <person name="Hu X."/>
            <person name="Zhang T."/>
            <person name="Song X."/>
            <person name="Zhang H."/>
            <person name="Dai N."/>
            <person name="Sheng W."/>
            <person name="Hou X."/>
            <person name="Wei L."/>
        </authorList>
    </citation>
    <scope>NUCLEOTIDE SEQUENCE</scope>
    <source>
        <strain evidence="14">KEN1</strain>
        <tissue evidence="14">Leaf</tissue>
    </source>
</reference>
<keyword evidence="10" id="KW-0472">Membrane</keyword>
<keyword evidence="7 12" id="KW-0560">Oxidoreductase</keyword>
<feature type="signal peptide" evidence="13">
    <location>
        <begin position="1"/>
        <end position="16"/>
    </location>
</feature>
<reference evidence="14" key="2">
    <citation type="journal article" date="2024" name="Plant">
        <title>Genomic evolution and insights into agronomic trait innovations of Sesamum species.</title>
        <authorList>
            <person name="Miao H."/>
            <person name="Wang L."/>
            <person name="Qu L."/>
            <person name="Liu H."/>
            <person name="Sun Y."/>
            <person name="Le M."/>
            <person name="Wang Q."/>
            <person name="Wei S."/>
            <person name="Zheng Y."/>
            <person name="Lin W."/>
            <person name="Duan Y."/>
            <person name="Cao H."/>
            <person name="Xiong S."/>
            <person name="Wang X."/>
            <person name="Wei L."/>
            <person name="Li C."/>
            <person name="Ma Q."/>
            <person name="Ju M."/>
            <person name="Zhao R."/>
            <person name="Li G."/>
            <person name="Mu C."/>
            <person name="Tian Q."/>
            <person name="Mei H."/>
            <person name="Zhang T."/>
            <person name="Gao T."/>
            <person name="Zhang H."/>
        </authorList>
    </citation>
    <scope>NUCLEOTIDE SEQUENCE</scope>
    <source>
        <strain evidence="14">KEN1</strain>
    </source>
</reference>
<comment type="subcellular location">
    <subcellularLocation>
        <location evidence="1">Membrane</location>
        <topology evidence="1">Single-pass membrane protein</topology>
    </subcellularLocation>
</comment>
<dbReference type="InterPro" id="IPR036396">
    <property type="entry name" value="Cyt_P450_sf"/>
</dbReference>
<evidence type="ECO:0000256" key="8">
    <source>
        <dbReference type="ARBA" id="ARBA00023004"/>
    </source>
</evidence>
<dbReference type="Gene3D" id="1.10.630.10">
    <property type="entry name" value="Cytochrome P450"/>
    <property type="match status" value="1"/>
</dbReference>
<feature type="binding site" description="axial binding residue" evidence="11">
    <location>
        <position position="459"/>
    </location>
    <ligand>
        <name>heme</name>
        <dbReference type="ChEBI" id="CHEBI:30413"/>
    </ligand>
    <ligandPart>
        <name>Fe</name>
        <dbReference type="ChEBI" id="CHEBI:18248"/>
    </ligandPart>
</feature>
<gene>
    <name evidence="14" type="ORF">Slati_0258100</name>
</gene>
<dbReference type="PROSITE" id="PS00086">
    <property type="entry name" value="CYTOCHROME_P450"/>
    <property type="match status" value="1"/>
</dbReference>
<name>A0AAW2YDE2_9LAMI</name>
<dbReference type="InterPro" id="IPR002401">
    <property type="entry name" value="Cyt_P450_E_grp-I"/>
</dbReference>
<evidence type="ECO:0000256" key="7">
    <source>
        <dbReference type="ARBA" id="ARBA00023002"/>
    </source>
</evidence>
<dbReference type="SUPFAM" id="SSF48264">
    <property type="entry name" value="Cytochrome P450"/>
    <property type="match status" value="1"/>
</dbReference>
<dbReference type="InterPro" id="IPR001128">
    <property type="entry name" value="Cyt_P450"/>
</dbReference>
<evidence type="ECO:0000256" key="6">
    <source>
        <dbReference type="ARBA" id="ARBA00022989"/>
    </source>
</evidence>
<evidence type="ECO:0000256" key="2">
    <source>
        <dbReference type="ARBA" id="ARBA00010617"/>
    </source>
</evidence>
<protein>
    <submittedName>
        <fullName evidence="14">Cytochrome</fullName>
    </submittedName>
</protein>
<keyword evidence="3 11" id="KW-0349">Heme</keyword>
<dbReference type="PRINTS" id="PR00385">
    <property type="entry name" value="P450"/>
</dbReference>
<evidence type="ECO:0000256" key="1">
    <source>
        <dbReference type="ARBA" id="ARBA00004167"/>
    </source>
</evidence>
<keyword evidence="5 11" id="KW-0479">Metal-binding</keyword>
<dbReference type="GO" id="GO:0016705">
    <property type="term" value="F:oxidoreductase activity, acting on paired donors, with incorporation or reduction of molecular oxygen"/>
    <property type="evidence" value="ECO:0007669"/>
    <property type="project" value="InterPro"/>
</dbReference>
<evidence type="ECO:0000256" key="4">
    <source>
        <dbReference type="ARBA" id="ARBA00022692"/>
    </source>
</evidence>
<dbReference type="GO" id="GO:0016020">
    <property type="term" value="C:membrane"/>
    <property type="evidence" value="ECO:0007669"/>
    <property type="project" value="UniProtKB-SubCell"/>
</dbReference>
<evidence type="ECO:0000256" key="13">
    <source>
        <dbReference type="SAM" id="SignalP"/>
    </source>
</evidence>
<evidence type="ECO:0000256" key="3">
    <source>
        <dbReference type="ARBA" id="ARBA00022617"/>
    </source>
</evidence>
<evidence type="ECO:0000256" key="9">
    <source>
        <dbReference type="ARBA" id="ARBA00023033"/>
    </source>
</evidence>
<comment type="cofactor">
    <cofactor evidence="11">
        <name>heme</name>
        <dbReference type="ChEBI" id="CHEBI:30413"/>
    </cofactor>
</comment>
<proteinExistence type="inferred from homology"/>
<dbReference type="EMBL" id="JACGWN010000001">
    <property type="protein sequence ID" value="KAL0463705.1"/>
    <property type="molecule type" value="Genomic_DNA"/>
</dbReference>
<dbReference type="GO" id="GO:0005506">
    <property type="term" value="F:iron ion binding"/>
    <property type="evidence" value="ECO:0007669"/>
    <property type="project" value="InterPro"/>
</dbReference>
<dbReference type="PANTHER" id="PTHR24282">
    <property type="entry name" value="CYTOCHROME P450 FAMILY MEMBER"/>
    <property type="match status" value="1"/>
</dbReference>
<feature type="chain" id="PRO_5043565340" evidence="13">
    <location>
        <begin position="17"/>
        <end position="511"/>
    </location>
</feature>
<dbReference type="GO" id="GO:0020037">
    <property type="term" value="F:heme binding"/>
    <property type="evidence" value="ECO:0007669"/>
    <property type="project" value="InterPro"/>
</dbReference>
<keyword evidence="8 11" id="KW-0408">Iron</keyword>
<dbReference type="GO" id="GO:0004497">
    <property type="term" value="F:monooxygenase activity"/>
    <property type="evidence" value="ECO:0007669"/>
    <property type="project" value="UniProtKB-KW"/>
</dbReference>
<organism evidence="14">
    <name type="scientific">Sesamum latifolium</name>
    <dbReference type="NCBI Taxonomy" id="2727402"/>
    <lineage>
        <taxon>Eukaryota</taxon>
        <taxon>Viridiplantae</taxon>
        <taxon>Streptophyta</taxon>
        <taxon>Embryophyta</taxon>
        <taxon>Tracheophyta</taxon>
        <taxon>Spermatophyta</taxon>
        <taxon>Magnoliopsida</taxon>
        <taxon>eudicotyledons</taxon>
        <taxon>Gunneridae</taxon>
        <taxon>Pentapetalae</taxon>
        <taxon>asterids</taxon>
        <taxon>lamiids</taxon>
        <taxon>Lamiales</taxon>
        <taxon>Pedaliaceae</taxon>
        <taxon>Sesamum</taxon>
    </lineage>
</organism>
<evidence type="ECO:0000256" key="5">
    <source>
        <dbReference type="ARBA" id="ARBA00022723"/>
    </source>
</evidence>
<evidence type="ECO:0000256" key="12">
    <source>
        <dbReference type="RuleBase" id="RU000461"/>
    </source>
</evidence>
<accession>A0AAW2YDE2</accession>
<keyword evidence="9 12" id="KW-0503">Monooxygenase</keyword>
<dbReference type="InterPro" id="IPR050665">
    <property type="entry name" value="Cytochrome_P450_Monooxygen"/>
</dbReference>
<comment type="caution">
    <text evidence="14">The sequence shown here is derived from an EMBL/GenBank/DDBJ whole genome shotgun (WGS) entry which is preliminary data.</text>
</comment>
<sequence length="511" mass="58332">MMISLFSLFCLSLTLAVFSRLIYKLWLGPVRMQQKLQSQGLKGPSYKLLHGNTKEIISMRKEAIKAPCDLGQHDMFPRILPHLNTWMKLYGNNFLIWIGSQPQIVVTEPELVREILTDKEGVYRKIKPVSHVKKLLGDGLVVAEGEKWSKLRKLANHAFHGESLKGMIPAMIASVETMLENWRPYEGKEIEVSKEFMVFSSEVISRTAFGSSYLEGKNIFDMLMKLGFLIFKNADKIRPFGIEKIWKTQDDIESDKIEQSLRDSLMEILRKREEKVLTGQADNFGSDFLGSLLRVHHDADKKNRISLDDVIDECKVFFLAGHETTSSLLSWTFFLLAIHTDWQDKARKEVLELFGQENPTAEGLPRLKTASMIMNEALRLYGPVASLVRRVTREVRVGKYVLPANMELHISPLALHRNPEIWGEDAHLFKPERFAEGIATATRNNPMAFLPFGYGPRTCVGLNFANNEVKIALSMILQRYKFTLSSSYIHSPLSLVTIRPQHGVQIMLQKL</sequence>
<dbReference type="AlphaFoldDB" id="A0AAW2YDE2"/>
<comment type="similarity">
    <text evidence="2 12">Belongs to the cytochrome P450 family.</text>
</comment>
<keyword evidence="6" id="KW-1133">Transmembrane helix</keyword>
<evidence type="ECO:0000256" key="11">
    <source>
        <dbReference type="PIRSR" id="PIRSR602401-1"/>
    </source>
</evidence>
<evidence type="ECO:0000256" key="10">
    <source>
        <dbReference type="ARBA" id="ARBA00023136"/>
    </source>
</evidence>